<dbReference type="InterPro" id="IPR003583">
    <property type="entry name" value="Hlx-hairpin-Hlx_DNA-bd_motif"/>
</dbReference>
<feature type="domain" description="Helix-hairpin-helix DNA-binding motif class 1" evidence="3">
    <location>
        <begin position="219"/>
        <end position="238"/>
    </location>
</feature>
<accession>A0A840XDU0</accession>
<sequence length="241" mass="22829">MTDLSAAAASGSDGPPARPLPVRSPRVRAALGGVVVLALLGVGAAVVATVATPGGEVVAVPTGSEGAGGGVLDGGDPSAAGFGEPPVVVLHVLGAVVEPGIVELPPGSRVVDAIAAAGGPTDEADLAAVNLARVVVDGEQLRLPAVGEAPAAGVPGAGPGSGSGGAGPGSGSASVAADGRININTADAAGLEQLPGVGPAIAARIIAWREQNGPFRSVDELTAVSGIGEKTLDGLRDQATV</sequence>
<dbReference type="InterPro" id="IPR010994">
    <property type="entry name" value="RuvA_2-like"/>
</dbReference>
<feature type="compositionally biased region" description="Low complexity" evidence="1">
    <location>
        <begin position="1"/>
        <end position="15"/>
    </location>
</feature>
<dbReference type="Gene3D" id="3.10.560.10">
    <property type="entry name" value="Outer membrane lipoprotein wza domain like"/>
    <property type="match status" value="1"/>
</dbReference>
<feature type="region of interest" description="Disordered" evidence="1">
    <location>
        <begin position="1"/>
        <end position="21"/>
    </location>
</feature>
<dbReference type="Pfam" id="PF10531">
    <property type="entry name" value="SLBB"/>
    <property type="match status" value="1"/>
</dbReference>
<keyword evidence="2" id="KW-0812">Transmembrane</keyword>
<dbReference type="GO" id="GO:0003677">
    <property type="term" value="F:DNA binding"/>
    <property type="evidence" value="ECO:0007669"/>
    <property type="project" value="InterPro"/>
</dbReference>
<dbReference type="InterPro" id="IPR019554">
    <property type="entry name" value="Soluble_ligand-bd"/>
</dbReference>
<feature type="domain" description="Helix-hairpin-helix DNA-binding motif class 1" evidence="3">
    <location>
        <begin position="189"/>
        <end position="208"/>
    </location>
</feature>
<dbReference type="RefSeq" id="WP_341799956.1">
    <property type="nucleotide sequence ID" value="NZ_BAAANZ010000007.1"/>
</dbReference>
<dbReference type="InterPro" id="IPR004509">
    <property type="entry name" value="Competence_ComEA_HhH"/>
</dbReference>
<proteinExistence type="predicted"/>
<dbReference type="SMART" id="SM00278">
    <property type="entry name" value="HhH1"/>
    <property type="match status" value="2"/>
</dbReference>
<protein>
    <submittedName>
        <fullName evidence="4">Competence protein ComEA</fullName>
    </submittedName>
</protein>
<keyword evidence="2" id="KW-0472">Membrane</keyword>
<dbReference type="PANTHER" id="PTHR21180">
    <property type="entry name" value="ENDONUCLEASE/EXONUCLEASE/PHOSPHATASE FAMILY DOMAIN-CONTAINING PROTEIN 1"/>
    <property type="match status" value="1"/>
</dbReference>
<keyword evidence="2" id="KW-1133">Transmembrane helix</keyword>
<dbReference type="AlphaFoldDB" id="A0A840XDU0"/>
<feature type="transmembrane region" description="Helical" evidence="2">
    <location>
        <begin position="29"/>
        <end position="51"/>
    </location>
</feature>
<dbReference type="InterPro" id="IPR051675">
    <property type="entry name" value="Endo/Exo/Phosphatase_dom_1"/>
</dbReference>
<dbReference type="SUPFAM" id="SSF47781">
    <property type="entry name" value="RuvA domain 2-like"/>
    <property type="match status" value="1"/>
</dbReference>
<evidence type="ECO:0000259" key="3">
    <source>
        <dbReference type="SMART" id="SM00278"/>
    </source>
</evidence>
<reference evidence="4 5" key="1">
    <citation type="submission" date="2020-08" db="EMBL/GenBank/DDBJ databases">
        <title>Sequencing the genomes of 1000 actinobacteria strains.</title>
        <authorList>
            <person name="Klenk H.-P."/>
        </authorList>
    </citation>
    <scope>NUCLEOTIDE SEQUENCE [LARGE SCALE GENOMIC DNA]</scope>
    <source>
        <strain evidence="4 5">DSM 23889</strain>
    </source>
</reference>
<dbReference type="GO" id="GO:0015627">
    <property type="term" value="C:type II protein secretion system complex"/>
    <property type="evidence" value="ECO:0007669"/>
    <property type="project" value="TreeGrafter"/>
</dbReference>
<dbReference type="Pfam" id="PF12836">
    <property type="entry name" value="HHH_3"/>
    <property type="match status" value="1"/>
</dbReference>
<name>A0A840XDU0_9MICO</name>
<dbReference type="PANTHER" id="PTHR21180:SF32">
    <property type="entry name" value="ENDONUCLEASE_EXONUCLEASE_PHOSPHATASE FAMILY DOMAIN-CONTAINING PROTEIN 1"/>
    <property type="match status" value="1"/>
</dbReference>
<evidence type="ECO:0000313" key="4">
    <source>
        <dbReference type="EMBL" id="MBB5616506.1"/>
    </source>
</evidence>
<dbReference type="GO" id="GO:0006281">
    <property type="term" value="P:DNA repair"/>
    <property type="evidence" value="ECO:0007669"/>
    <property type="project" value="InterPro"/>
</dbReference>
<dbReference type="Proteomes" id="UP000552883">
    <property type="component" value="Unassembled WGS sequence"/>
</dbReference>
<gene>
    <name evidence="4" type="ORF">BJ959_000002</name>
</gene>
<organism evidence="4 5">
    <name type="scientific">Microcella frigidaquae</name>
    <dbReference type="NCBI Taxonomy" id="424758"/>
    <lineage>
        <taxon>Bacteria</taxon>
        <taxon>Bacillati</taxon>
        <taxon>Actinomycetota</taxon>
        <taxon>Actinomycetes</taxon>
        <taxon>Micrococcales</taxon>
        <taxon>Microbacteriaceae</taxon>
        <taxon>Microcella</taxon>
    </lineage>
</organism>
<comment type="caution">
    <text evidence="4">The sequence shown here is derived from an EMBL/GenBank/DDBJ whole genome shotgun (WGS) entry which is preliminary data.</text>
</comment>
<dbReference type="GO" id="GO:0015628">
    <property type="term" value="P:protein secretion by the type II secretion system"/>
    <property type="evidence" value="ECO:0007669"/>
    <property type="project" value="TreeGrafter"/>
</dbReference>
<keyword evidence="5" id="KW-1185">Reference proteome</keyword>
<dbReference type="Gene3D" id="1.10.150.280">
    <property type="entry name" value="AF1531-like domain"/>
    <property type="match status" value="1"/>
</dbReference>
<dbReference type="NCBIfam" id="TIGR00426">
    <property type="entry name" value="competence protein ComEA helix-hairpin-helix repeat region"/>
    <property type="match status" value="1"/>
</dbReference>
<evidence type="ECO:0000256" key="2">
    <source>
        <dbReference type="SAM" id="Phobius"/>
    </source>
</evidence>
<evidence type="ECO:0000256" key="1">
    <source>
        <dbReference type="SAM" id="MobiDB-lite"/>
    </source>
</evidence>
<feature type="compositionally biased region" description="Gly residues" evidence="1">
    <location>
        <begin position="155"/>
        <end position="170"/>
    </location>
</feature>
<dbReference type="EMBL" id="JACHBS010000001">
    <property type="protein sequence ID" value="MBB5616506.1"/>
    <property type="molecule type" value="Genomic_DNA"/>
</dbReference>
<feature type="region of interest" description="Disordered" evidence="1">
    <location>
        <begin position="152"/>
        <end position="174"/>
    </location>
</feature>
<evidence type="ECO:0000313" key="5">
    <source>
        <dbReference type="Proteomes" id="UP000552883"/>
    </source>
</evidence>